<evidence type="ECO:0000313" key="4">
    <source>
        <dbReference type="Proteomes" id="UP000622552"/>
    </source>
</evidence>
<evidence type="ECO:0000313" key="3">
    <source>
        <dbReference type="EMBL" id="MBG6138867.1"/>
    </source>
</evidence>
<dbReference type="InterPro" id="IPR035068">
    <property type="entry name" value="TldD/PmbA_N"/>
</dbReference>
<dbReference type="Pfam" id="PF19289">
    <property type="entry name" value="PmbA_TldD_3rd"/>
    <property type="match status" value="1"/>
</dbReference>
<dbReference type="PANTHER" id="PTHR43666:SF1">
    <property type="entry name" value="CONSERVED PROTEIN"/>
    <property type="match status" value="1"/>
</dbReference>
<feature type="region of interest" description="Disordered" evidence="1">
    <location>
        <begin position="307"/>
        <end position="346"/>
    </location>
</feature>
<organism evidence="3 4">
    <name type="scientific">Longispora fulva</name>
    <dbReference type="NCBI Taxonomy" id="619741"/>
    <lineage>
        <taxon>Bacteria</taxon>
        <taxon>Bacillati</taxon>
        <taxon>Actinomycetota</taxon>
        <taxon>Actinomycetes</taxon>
        <taxon>Micromonosporales</taxon>
        <taxon>Micromonosporaceae</taxon>
        <taxon>Longispora</taxon>
    </lineage>
</organism>
<dbReference type="RefSeq" id="WP_197005577.1">
    <property type="nucleotide sequence ID" value="NZ_BONS01000009.1"/>
</dbReference>
<dbReference type="GO" id="GO:0006508">
    <property type="term" value="P:proteolysis"/>
    <property type="evidence" value="ECO:0007669"/>
    <property type="project" value="UniProtKB-KW"/>
</dbReference>
<reference evidence="3" key="1">
    <citation type="submission" date="2020-11" db="EMBL/GenBank/DDBJ databases">
        <title>Sequencing the genomes of 1000 actinobacteria strains.</title>
        <authorList>
            <person name="Klenk H.-P."/>
        </authorList>
    </citation>
    <scope>NUCLEOTIDE SEQUENCE</scope>
    <source>
        <strain evidence="3">DSM 45356</strain>
    </source>
</reference>
<keyword evidence="4" id="KW-1185">Reference proteome</keyword>
<evidence type="ECO:0000259" key="2">
    <source>
        <dbReference type="Pfam" id="PF19289"/>
    </source>
</evidence>
<gene>
    <name evidence="3" type="ORF">IW245_005061</name>
</gene>
<dbReference type="GO" id="GO:0008237">
    <property type="term" value="F:metallopeptidase activity"/>
    <property type="evidence" value="ECO:0007669"/>
    <property type="project" value="InterPro"/>
</dbReference>
<dbReference type="AlphaFoldDB" id="A0A8J7KRT7"/>
<accession>A0A8J7KRT7</accession>
<dbReference type="EMBL" id="JADOUF010000001">
    <property type="protein sequence ID" value="MBG6138867.1"/>
    <property type="molecule type" value="Genomic_DNA"/>
</dbReference>
<dbReference type="Proteomes" id="UP000622552">
    <property type="component" value="Unassembled WGS sequence"/>
</dbReference>
<feature type="domain" description="Metalloprotease TldD/E C-terminal" evidence="2">
    <location>
        <begin position="212"/>
        <end position="448"/>
    </location>
</feature>
<proteinExistence type="predicted"/>
<dbReference type="PANTHER" id="PTHR43666">
    <property type="entry name" value="TLDD PROTEIN"/>
    <property type="match status" value="1"/>
</dbReference>
<keyword evidence="3" id="KW-0378">Hydrolase</keyword>
<sequence length="453" mass="46784">MTNLLVEQVLDLVGGRAEADVHVDDAVLSLTRFANSFIHQNVSDRAVTVRLRLHLDGRTAGGTTTITDPAALAEFVERTIAAAKLCPPDPTWPGLTPPTAPTGTGNYDRATAEADPASRAGAVRAFVDAAGGLSTAGYCRTTASTVTYGNTAGHVLTGAISSAAMDGIARAPGSDGVARWSGVSLDGLDGGRLGAVAAAKARAGVDPVELPPGRYEVVLERGAVQDLLLFLSTYAFNGKAVAEGRSCLRTGEAQFDPALTLLEDPVGPLSVGTPFDLDGTPRDTRWLIREGVSQGPLHDRRTAAAAGAASTGSAVTDSERWGPRPSHLSLATGATPEVRSDGPVSDDSVGGLIGGVSRGLLVTDFWYTRVLDPRSLVVTGLTRNGVWLIEDGVITRPVRNLRFTQSYPEALAPGAVLGIGSVAESTPVSWSLESVTAPGLRLGSWNFTGGASG</sequence>
<keyword evidence="3" id="KW-0645">Protease</keyword>
<comment type="caution">
    <text evidence="3">The sequence shown here is derived from an EMBL/GenBank/DDBJ whole genome shotgun (WGS) entry which is preliminary data.</text>
</comment>
<dbReference type="SUPFAM" id="SSF111283">
    <property type="entry name" value="Putative modulator of DNA gyrase, PmbA/TldD"/>
    <property type="match status" value="1"/>
</dbReference>
<dbReference type="InterPro" id="IPR036059">
    <property type="entry name" value="TldD/PmbA_sf"/>
</dbReference>
<evidence type="ECO:0000256" key="1">
    <source>
        <dbReference type="SAM" id="MobiDB-lite"/>
    </source>
</evidence>
<name>A0A8J7KRT7_9ACTN</name>
<protein>
    <submittedName>
        <fullName evidence="3">Putative Zn-dependent protease</fullName>
    </submittedName>
</protein>
<dbReference type="InterPro" id="IPR045569">
    <property type="entry name" value="Metalloprtase-TldD/E_C"/>
</dbReference>
<dbReference type="Gene3D" id="3.30.2290.10">
    <property type="entry name" value="PmbA/TldD superfamily"/>
    <property type="match status" value="1"/>
</dbReference>